<keyword evidence="3" id="KW-0472">Membrane</keyword>
<organism evidence="5 6">
    <name type="scientific">Nocardia huaxiensis</name>
    <dbReference type="NCBI Taxonomy" id="2755382"/>
    <lineage>
        <taxon>Bacteria</taxon>
        <taxon>Bacillati</taxon>
        <taxon>Actinomycetota</taxon>
        <taxon>Actinomycetes</taxon>
        <taxon>Mycobacteriales</taxon>
        <taxon>Nocardiaceae</taxon>
        <taxon>Nocardia</taxon>
    </lineage>
</organism>
<feature type="domain" description="Prepilin type IV endopeptidase peptidase" evidence="4">
    <location>
        <begin position="8"/>
        <end position="101"/>
    </location>
</feature>
<dbReference type="Gene3D" id="1.20.120.1220">
    <property type="match status" value="1"/>
</dbReference>
<feature type="transmembrane region" description="Helical" evidence="3">
    <location>
        <begin position="27"/>
        <end position="44"/>
    </location>
</feature>
<dbReference type="PANTHER" id="PTHR30487:SF0">
    <property type="entry name" value="PREPILIN LEADER PEPTIDASE_N-METHYLTRANSFERASE-RELATED"/>
    <property type="match status" value="1"/>
</dbReference>
<reference evidence="5 6" key="1">
    <citation type="submission" date="2020-07" db="EMBL/GenBank/DDBJ databases">
        <authorList>
            <person name="Zhuang K."/>
            <person name="Ran Y."/>
        </authorList>
    </citation>
    <scope>NUCLEOTIDE SEQUENCE [LARGE SCALE GENOMIC DNA]</scope>
    <source>
        <strain evidence="5 6">WCH-YHL-001</strain>
    </source>
</reference>
<dbReference type="RefSeq" id="WP_181580288.1">
    <property type="nucleotide sequence ID" value="NZ_CP059399.1"/>
</dbReference>
<evidence type="ECO:0000259" key="4">
    <source>
        <dbReference type="Pfam" id="PF01478"/>
    </source>
</evidence>
<evidence type="ECO:0000256" key="2">
    <source>
        <dbReference type="SAM" id="MobiDB-lite"/>
    </source>
</evidence>
<dbReference type="InterPro" id="IPR050882">
    <property type="entry name" value="Prepilin_peptidase/N-MTase"/>
</dbReference>
<name>A0A7D6ZJA3_9NOCA</name>
<keyword evidence="3" id="KW-0812">Transmembrane</keyword>
<proteinExistence type="inferred from homology"/>
<dbReference type="Proteomes" id="UP000515512">
    <property type="component" value="Chromosome"/>
</dbReference>
<dbReference type="GO" id="GO:0005886">
    <property type="term" value="C:plasma membrane"/>
    <property type="evidence" value="ECO:0007669"/>
    <property type="project" value="TreeGrafter"/>
</dbReference>
<sequence length="191" mass="19534">MEIIALLAFTVWCMALSGIDVRDRRLPNALTLPGAAAILGYGFLGGRWSTAVLGALLLAVPYLLVHLLAPDALGAGDVKLALGLGAATALGGAQTWVWAAMAAPALTACAGVALRVLNRQHRASGTSLPSVALVTSADPDRRSGTRPPPRSPSSIRAVRPWDSPLSRLPETAVPHGPAMCAASLVALVVGP</sequence>
<gene>
    <name evidence="5" type="ORF">H0264_27775</name>
</gene>
<feature type="transmembrane region" description="Helical" evidence="3">
    <location>
        <begin position="51"/>
        <end position="69"/>
    </location>
</feature>
<dbReference type="GO" id="GO:0004190">
    <property type="term" value="F:aspartic-type endopeptidase activity"/>
    <property type="evidence" value="ECO:0007669"/>
    <property type="project" value="InterPro"/>
</dbReference>
<evidence type="ECO:0000313" key="5">
    <source>
        <dbReference type="EMBL" id="QLY29083.1"/>
    </source>
</evidence>
<dbReference type="InterPro" id="IPR000045">
    <property type="entry name" value="Prepilin_IV_endopep_pep"/>
</dbReference>
<keyword evidence="3" id="KW-1133">Transmembrane helix</keyword>
<dbReference type="PANTHER" id="PTHR30487">
    <property type="entry name" value="TYPE 4 PREPILIN-LIKE PROTEINS LEADER PEPTIDE-PROCESSING ENZYME"/>
    <property type="match status" value="1"/>
</dbReference>
<feature type="transmembrane region" description="Helical" evidence="3">
    <location>
        <begin position="96"/>
        <end position="117"/>
    </location>
</feature>
<feature type="region of interest" description="Disordered" evidence="2">
    <location>
        <begin position="134"/>
        <end position="160"/>
    </location>
</feature>
<protein>
    <submittedName>
        <fullName evidence="5">Prepilin peptidase</fullName>
    </submittedName>
</protein>
<evidence type="ECO:0000313" key="6">
    <source>
        <dbReference type="Proteomes" id="UP000515512"/>
    </source>
</evidence>
<dbReference type="GO" id="GO:0006465">
    <property type="term" value="P:signal peptide processing"/>
    <property type="evidence" value="ECO:0007669"/>
    <property type="project" value="TreeGrafter"/>
</dbReference>
<dbReference type="KEGG" id="nhu:H0264_27775"/>
<dbReference type="AlphaFoldDB" id="A0A7D6ZJA3"/>
<dbReference type="Pfam" id="PF01478">
    <property type="entry name" value="Peptidase_A24"/>
    <property type="match status" value="1"/>
</dbReference>
<accession>A0A7D6ZJA3</accession>
<dbReference type="EMBL" id="CP059399">
    <property type="protein sequence ID" value="QLY29083.1"/>
    <property type="molecule type" value="Genomic_DNA"/>
</dbReference>
<comment type="similarity">
    <text evidence="1">Belongs to the peptidase A24 family.</text>
</comment>
<keyword evidence="6" id="KW-1185">Reference proteome</keyword>
<evidence type="ECO:0000256" key="1">
    <source>
        <dbReference type="ARBA" id="ARBA00005801"/>
    </source>
</evidence>
<evidence type="ECO:0000256" key="3">
    <source>
        <dbReference type="SAM" id="Phobius"/>
    </source>
</evidence>